<proteinExistence type="inferred from homology"/>
<evidence type="ECO:0000313" key="10">
    <source>
        <dbReference type="EMBL" id="NJC27335.1"/>
    </source>
</evidence>
<evidence type="ECO:0000256" key="4">
    <source>
        <dbReference type="ARBA" id="ARBA00022832"/>
    </source>
</evidence>
<evidence type="ECO:0000313" key="11">
    <source>
        <dbReference type="Proteomes" id="UP000770785"/>
    </source>
</evidence>
<name>A0ABX0XE17_9BACT</name>
<dbReference type="InterPro" id="IPR029069">
    <property type="entry name" value="HotDog_dom_sf"/>
</dbReference>
<dbReference type="Pfam" id="PF20791">
    <property type="entry name" value="Acyl-ACP_TE_C"/>
    <property type="match status" value="1"/>
</dbReference>
<evidence type="ECO:0000256" key="3">
    <source>
        <dbReference type="ARBA" id="ARBA00022801"/>
    </source>
</evidence>
<organism evidence="10 11">
    <name type="scientific">Neolewinella antarctica</name>
    <dbReference type="NCBI Taxonomy" id="442734"/>
    <lineage>
        <taxon>Bacteria</taxon>
        <taxon>Pseudomonadati</taxon>
        <taxon>Bacteroidota</taxon>
        <taxon>Saprospiria</taxon>
        <taxon>Saprospirales</taxon>
        <taxon>Lewinellaceae</taxon>
        <taxon>Neolewinella</taxon>
    </lineage>
</organism>
<keyword evidence="6" id="KW-0443">Lipid metabolism</keyword>
<dbReference type="InterPro" id="IPR045023">
    <property type="entry name" value="FATA/B"/>
</dbReference>
<evidence type="ECO:0000259" key="9">
    <source>
        <dbReference type="Pfam" id="PF20791"/>
    </source>
</evidence>
<evidence type="ECO:0000256" key="5">
    <source>
        <dbReference type="ARBA" id="ARBA00022946"/>
    </source>
</evidence>
<evidence type="ECO:0000256" key="2">
    <source>
        <dbReference type="ARBA" id="ARBA00022516"/>
    </source>
</evidence>
<evidence type="ECO:0000256" key="1">
    <source>
        <dbReference type="ARBA" id="ARBA00006500"/>
    </source>
</evidence>
<evidence type="ECO:0000256" key="6">
    <source>
        <dbReference type="ARBA" id="ARBA00023098"/>
    </source>
</evidence>
<dbReference type="SUPFAM" id="SSF54637">
    <property type="entry name" value="Thioesterase/thiol ester dehydrase-isomerase"/>
    <property type="match status" value="2"/>
</dbReference>
<sequence>MKFKTKISLLRQSPLHEYIKTIIPAYATGPTGLLTVPYLVRLFQEAAMLNTLTLKVSSPELMASHGLTWVVRRQRITCHRWPKMSEEVAILTAPTGFYRGLLTYRDFHLLDANDQPIISATSEWLLMDLAARRIRNIPPHVAALEKDLAPATAHLDRAKSKLLPPEEITNEITTEVRYGMLDFNDHLTNPVFPELMLEPLGKAFLDENQPTLIDISFRAEARYGETLRATVGGEGSGRDHGFYRGEELLAVMRTEWKSL</sequence>
<dbReference type="InterPro" id="IPR049427">
    <property type="entry name" value="Acyl-ACP_TE_C"/>
</dbReference>
<dbReference type="Gene3D" id="3.10.129.10">
    <property type="entry name" value="Hotdog Thioesterase"/>
    <property type="match status" value="1"/>
</dbReference>
<protein>
    <submittedName>
        <fullName evidence="10">Acyl-ACP thioesterase</fullName>
    </submittedName>
</protein>
<evidence type="ECO:0000256" key="7">
    <source>
        <dbReference type="ARBA" id="ARBA00023160"/>
    </source>
</evidence>
<dbReference type="PANTHER" id="PTHR31727">
    <property type="entry name" value="OLEOYL-ACYL CARRIER PROTEIN THIOESTERASE 1, CHLOROPLASTIC"/>
    <property type="match status" value="1"/>
</dbReference>
<keyword evidence="4" id="KW-0276">Fatty acid metabolism</keyword>
<dbReference type="InterPro" id="IPR002864">
    <property type="entry name" value="Acyl-ACP_thioesterase_NHD"/>
</dbReference>
<comment type="caution">
    <text evidence="10">The sequence shown here is derived from an EMBL/GenBank/DDBJ whole genome shotgun (WGS) entry which is preliminary data.</text>
</comment>
<dbReference type="EMBL" id="JAATJH010000004">
    <property type="protein sequence ID" value="NJC27335.1"/>
    <property type="molecule type" value="Genomic_DNA"/>
</dbReference>
<keyword evidence="5" id="KW-0809">Transit peptide</keyword>
<evidence type="ECO:0000259" key="8">
    <source>
        <dbReference type="Pfam" id="PF01643"/>
    </source>
</evidence>
<accession>A0ABX0XE17</accession>
<dbReference type="Pfam" id="PF01643">
    <property type="entry name" value="Acyl-ACP_TE"/>
    <property type="match status" value="1"/>
</dbReference>
<reference evidence="10 11" key="1">
    <citation type="submission" date="2020-03" db="EMBL/GenBank/DDBJ databases">
        <title>Genomic Encyclopedia of Type Strains, Phase IV (KMG-IV): sequencing the most valuable type-strain genomes for metagenomic binning, comparative biology and taxonomic classification.</title>
        <authorList>
            <person name="Goeker M."/>
        </authorList>
    </citation>
    <scope>NUCLEOTIDE SEQUENCE [LARGE SCALE GENOMIC DNA]</scope>
    <source>
        <strain evidence="10 11">DSM 105096</strain>
    </source>
</reference>
<keyword evidence="7" id="KW-0275">Fatty acid biosynthesis</keyword>
<gene>
    <name evidence="10" type="ORF">GGR27_002848</name>
</gene>
<keyword evidence="11" id="KW-1185">Reference proteome</keyword>
<comment type="similarity">
    <text evidence="1">Belongs to the acyl-ACP thioesterase family.</text>
</comment>
<feature type="domain" description="Acyl-ACP thioesterase-like C-terminal" evidence="9">
    <location>
        <begin position="171"/>
        <end position="229"/>
    </location>
</feature>
<feature type="domain" description="Acyl-ACP thioesterase N-terminal hotdog" evidence="8">
    <location>
        <begin position="22"/>
        <end position="143"/>
    </location>
</feature>
<dbReference type="PANTHER" id="PTHR31727:SF6">
    <property type="entry name" value="OLEOYL-ACYL CARRIER PROTEIN THIOESTERASE 1, CHLOROPLASTIC"/>
    <property type="match status" value="1"/>
</dbReference>
<keyword evidence="3" id="KW-0378">Hydrolase</keyword>
<dbReference type="Proteomes" id="UP000770785">
    <property type="component" value="Unassembled WGS sequence"/>
</dbReference>
<keyword evidence="2" id="KW-0444">Lipid biosynthesis</keyword>